<dbReference type="PROSITE" id="PS50234">
    <property type="entry name" value="VWFA"/>
    <property type="match status" value="1"/>
</dbReference>
<accession>A0ABP7ZLR8</accession>
<dbReference type="Gene3D" id="3.40.50.410">
    <property type="entry name" value="von Willebrand factor, type A domain"/>
    <property type="match status" value="1"/>
</dbReference>
<dbReference type="InterPro" id="IPR002035">
    <property type="entry name" value="VWF_A"/>
</dbReference>
<reference evidence="2" key="1">
    <citation type="journal article" date="2014" name="Int. J. Syst. Evol. Microbiol.">
        <title>Complete genome of a new Firmicutes species belonging to the dominant human colonic microbiota ('Ruminococcus bicirculans') reveals two chromosomes and a selective capacity to utilize plant glucans.</title>
        <authorList>
            <consortium name="NISC Comparative Sequencing Program"/>
            <person name="Wegmann U."/>
            <person name="Louis P."/>
            <person name="Goesmann A."/>
            <person name="Henrissat B."/>
            <person name="Duncan S.H."/>
            <person name="Flint H.J."/>
        </authorList>
    </citation>
    <scope>NUCLEOTIDE SEQUENCE</scope>
    <source>
        <strain evidence="2">JCM 17590</strain>
    </source>
</reference>
<evidence type="ECO:0000259" key="1">
    <source>
        <dbReference type="PROSITE" id="PS50234"/>
    </source>
</evidence>
<dbReference type="EMBL" id="BAABBV010000001">
    <property type="protein sequence ID" value="GAA4163439.1"/>
    <property type="molecule type" value="Genomic_DNA"/>
</dbReference>
<proteinExistence type="predicted"/>
<dbReference type="SUPFAM" id="SSF53300">
    <property type="entry name" value="vWA-like"/>
    <property type="match status" value="1"/>
</dbReference>
<dbReference type="Pfam" id="PF00092">
    <property type="entry name" value="VWA"/>
    <property type="match status" value="1"/>
</dbReference>
<organism evidence="2 3">
    <name type="scientific">Gryllotalpicola daejeonensis</name>
    <dbReference type="NCBI Taxonomy" id="993087"/>
    <lineage>
        <taxon>Bacteria</taxon>
        <taxon>Bacillati</taxon>
        <taxon>Actinomycetota</taxon>
        <taxon>Actinomycetes</taxon>
        <taxon>Micrococcales</taxon>
        <taxon>Microbacteriaceae</taxon>
        <taxon>Gryllotalpicola</taxon>
    </lineage>
</organism>
<name>A0ABP7ZLR8_9MICO</name>
<evidence type="ECO:0000313" key="2">
    <source>
        <dbReference type="EMBL" id="GAA4163439.1"/>
    </source>
</evidence>
<keyword evidence="3" id="KW-1185">Reference proteome</keyword>
<dbReference type="SMART" id="SM00327">
    <property type="entry name" value="VWA"/>
    <property type="match status" value="1"/>
</dbReference>
<protein>
    <submittedName>
        <fullName evidence="2">Substrate-binding and VWA domain-containing protein</fullName>
    </submittedName>
</protein>
<reference evidence="2" key="2">
    <citation type="submission" date="2023-12" db="EMBL/GenBank/DDBJ databases">
        <authorList>
            <person name="Sun Q."/>
            <person name="Inoue M."/>
        </authorList>
    </citation>
    <scope>NUCLEOTIDE SEQUENCE</scope>
    <source>
        <strain evidence="2">JCM 17590</strain>
    </source>
</reference>
<evidence type="ECO:0000313" key="3">
    <source>
        <dbReference type="Proteomes" id="UP001415169"/>
    </source>
</evidence>
<dbReference type="InterPro" id="IPR036465">
    <property type="entry name" value="vWFA_dom_sf"/>
</dbReference>
<feature type="domain" description="VWFA" evidence="1">
    <location>
        <begin position="341"/>
        <end position="534"/>
    </location>
</feature>
<sequence length="545" mass="55851">MLGIITFVAVLALAGGAFVAWQKLAPTHSQPAAALAAAPKCSTTAKLAVTVDPSIAPEVRQIAAQYDKVKTHCSKITVSAQASADTASMIAAGNGVGVDVWIPDSPVWVNRMQSIASSLGRTAPTLTAKQPIASSPVLFALPTARAGDIGDQKLSWGRVLNGTVTAVIPNPEGSGPSLAGLLALAQHAHGNTELLNTSLIALGKSIPDSAGAALAATVSATNLTIAITTEQQVANYNKTHAAQPLTAVYPADGTLSVQFPYLLTPSSTQNGDTADLASSFEQALLAQPAVFTAAGFRDGSGKGAVDQPGVLPTASPAPAADDGKTELALYKTWGVVTLRGRMLGVIDVSGSMADAAGGGLSRIDVFQQAAVGAISRFSGDVELGLWQFSTNQNGTVPYKQISPIAPLGDPTHMADLSSKIAGLPQHLGGDTGLYETTLAAVRAVRQSYDPNFINSVVVITDGVNDDDQSSLTLQSLVATLKKEADPSKPVPVIMIGFGPDTDIAAMTQIAKATGGEAYTAQQPQDLGTVLTTALTERSCRPNCTP</sequence>
<dbReference type="Proteomes" id="UP001415169">
    <property type="component" value="Unassembled WGS sequence"/>
</dbReference>
<dbReference type="SUPFAM" id="SSF53850">
    <property type="entry name" value="Periplasmic binding protein-like II"/>
    <property type="match status" value="1"/>
</dbReference>
<gene>
    <name evidence="2" type="ORF">GCM10022286_23900</name>
</gene>
<comment type="caution">
    <text evidence="2">The sequence shown here is derived from an EMBL/GenBank/DDBJ whole genome shotgun (WGS) entry which is preliminary data.</text>
</comment>